<proteinExistence type="predicted"/>
<organism evidence="5 6">
    <name type="scientific">Patella caerulea</name>
    <name type="common">Rayed Mediterranean limpet</name>
    <dbReference type="NCBI Taxonomy" id="87958"/>
    <lineage>
        <taxon>Eukaryota</taxon>
        <taxon>Metazoa</taxon>
        <taxon>Spiralia</taxon>
        <taxon>Lophotrochozoa</taxon>
        <taxon>Mollusca</taxon>
        <taxon>Gastropoda</taxon>
        <taxon>Patellogastropoda</taxon>
        <taxon>Patelloidea</taxon>
        <taxon>Patellidae</taxon>
        <taxon>Patella</taxon>
    </lineage>
</organism>
<dbReference type="EMBL" id="JAZGQO010000014">
    <property type="protein sequence ID" value="KAK6169990.1"/>
    <property type="molecule type" value="Genomic_DNA"/>
</dbReference>
<dbReference type="PANTHER" id="PTHR24072">
    <property type="entry name" value="RHO FAMILY GTPASE"/>
    <property type="match status" value="1"/>
</dbReference>
<name>A0AAN8J5N8_PATCE</name>
<dbReference type="PROSITE" id="PS51420">
    <property type="entry name" value="RHO"/>
    <property type="match status" value="1"/>
</dbReference>
<evidence type="ECO:0000256" key="1">
    <source>
        <dbReference type="ARBA" id="ARBA00004370"/>
    </source>
</evidence>
<evidence type="ECO:0000313" key="6">
    <source>
        <dbReference type="Proteomes" id="UP001347796"/>
    </source>
</evidence>
<sequence>MGLVKKFLKKFQKPKVIEKEVPIIPKPQMKRIVIVGDGACGKTSLIKRYLHHDFTPDNYSPTIFEVQTRNIQDEIRPIQLVICDTAGQKEYDSLRPSLYFRSDVIVVCFSMDNPNSLANIRDRWKAEICRFCDDVPIILVGTKSDLATETNNTNVERCCEKCKLVSKFGDAMAALIGAEKYIECSALTDNGVTDIFEEALSLALAHDVKLRRKSSFKRRGSLFDTLALLVK</sequence>
<evidence type="ECO:0000256" key="4">
    <source>
        <dbReference type="ARBA" id="ARBA00023136"/>
    </source>
</evidence>
<dbReference type="InterPro" id="IPR003578">
    <property type="entry name" value="Small_GTPase_Rho"/>
</dbReference>
<dbReference type="NCBIfam" id="TIGR00231">
    <property type="entry name" value="small_GTP"/>
    <property type="match status" value="1"/>
</dbReference>
<dbReference type="SMART" id="SM00173">
    <property type="entry name" value="RAS"/>
    <property type="match status" value="1"/>
</dbReference>
<evidence type="ECO:0000256" key="2">
    <source>
        <dbReference type="ARBA" id="ARBA00022741"/>
    </source>
</evidence>
<keyword evidence="4" id="KW-0472">Membrane</keyword>
<dbReference type="Proteomes" id="UP001347796">
    <property type="component" value="Unassembled WGS sequence"/>
</dbReference>
<gene>
    <name evidence="5" type="ORF">SNE40_018491</name>
</gene>
<keyword evidence="2" id="KW-0547">Nucleotide-binding</keyword>
<dbReference type="FunFam" id="3.40.50.300:FF:002060">
    <property type="entry name" value="Rho family GTPase"/>
    <property type="match status" value="1"/>
</dbReference>
<accession>A0AAN8J5N8</accession>
<protein>
    <recommendedName>
        <fullName evidence="7">Rho GTPase</fullName>
    </recommendedName>
</protein>
<dbReference type="SMART" id="SM00175">
    <property type="entry name" value="RAB"/>
    <property type="match status" value="1"/>
</dbReference>
<comment type="subcellular location">
    <subcellularLocation>
        <location evidence="1">Membrane</location>
    </subcellularLocation>
</comment>
<comment type="caution">
    <text evidence="5">The sequence shown here is derived from an EMBL/GenBank/DDBJ whole genome shotgun (WGS) entry which is preliminary data.</text>
</comment>
<dbReference type="Gene3D" id="3.40.50.300">
    <property type="entry name" value="P-loop containing nucleotide triphosphate hydrolases"/>
    <property type="match status" value="1"/>
</dbReference>
<dbReference type="SUPFAM" id="SSF52540">
    <property type="entry name" value="P-loop containing nucleoside triphosphate hydrolases"/>
    <property type="match status" value="1"/>
</dbReference>
<reference evidence="5 6" key="1">
    <citation type="submission" date="2024-01" db="EMBL/GenBank/DDBJ databases">
        <title>The genome of the rayed Mediterranean limpet Patella caerulea (Linnaeus, 1758).</title>
        <authorList>
            <person name="Anh-Thu Weber A."/>
            <person name="Halstead-Nussloch G."/>
        </authorList>
    </citation>
    <scope>NUCLEOTIDE SEQUENCE [LARGE SCALE GENOMIC DNA]</scope>
    <source>
        <strain evidence="5">AATW-2023a</strain>
        <tissue evidence="5">Whole specimen</tissue>
    </source>
</reference>
<dbReference type="PRINTS" id="PR00449">
    <property type="entry name" value="RASTRNSFRMNG"/>
</dbReference>
<dbReference type="GO" id="GO:0016020">
    <property type="term" value="C:membrane"/>
    <property type="evidence" value="ECO:0007669"/>
    <property type="project" value="UniProtKB-SubCell"/>
</dbReference>
<dbReference type="AlphaFoldDB" id="A0AAN8J5N8"/>
<dbReference type="GO" id="GO:0007264">
    <property type="term" value="P:small GTPase-mediated signal transduction"/>
    <property type="evidence" value="ECO:0007669"/>
    <property type="project" value="InterPro"/>
</dbReference>
<dbReference type="Pfam" id="PF00071">
    <property type="entry name" value="Ras"/>
    <property type="match status" value="1"/>
</dbReference>
<dbReference type="InterPro" id="IPR005225">
    <property type="entry name" value="Small_GTP-bd"/>
</dbReference>
<dbReference type="GO" id="GO:0005525">
    <property type="term" value="F:GTP binding"/>
    <property type="evidence" value="ECO:0007669"/>
    <property type="project" value="UniProtKB-KW"/>
</dbReference>
<keyword evidence="3" id="KW-0342">GTP-binding</keyword>
<evidence type="ECO:0000256" key="3">
    <source>
        <dbReference type="ARBA" id="ARBA00023134"/>
    </source>
</evidence>
<keyword evidence="6" id="KW-1185">Reference proteome</keyword>
<dbReference type="PROSITE" id="PS51419">
    <property type="entry name" value="RAB"/>
    <property type="match status" value="1"/>
</dbReference>
<dbReference type="InterPro" id="IPR027417">
    <property type="entry name" value="P-loop_NTPase"/>
</dbReference>
<evidence type="ECO:0000313" key="5">
    <source>
        <dbReference type="EMBL" id="KAK6169990.1"/>
    </source>
</evidence>
<dbReference type="SMART" id="SM00174">
    <property type="entry name" value="RHO"/>
    <property type="match status" value="1"/>
</dbReference>
<evidence type="ECO:0008006" key="7">
    <source>
        <dbReference type="Google" id="ProtNLM"/>
    </source>
</evidence>
<dbReference type="SMART" id="SM00176">
    <property type="entry name" value="RAN"/>
    <property type="match status" value="1"/>
</dbReference>
<dbReference type="PROSITE" id="PS51421">
    <property type="entry name" value="RAS"/>
    <property type="match status" value="1"/>
</dbReference>
<dbReference type="CDD" id="cd00157">
    <property type="entry name" value="Rho"/>
    <property type="match status" value="1"/>
</dbReference>
<dbReference type="InterPro" id="IPR001806">
    <property type="entry name" value="Small_GTPase"/>
</dbReference>
<dbReference type="GO" id="GO:0003924">
    <property type="term" value="F:GTPase activity"/>
    <property type="evidence" value="ECO:0007669"/>
    <property type="project" value="InterPro"/>
</dbReference>